<reference evidence="2" key="1">
    <citation type="journal article" date="2017" name="Appl. Environ. Microbiol.">
        <title>Genomic analysis of Calderihabitans maritimus KKC1, a thermophilic hydrogenogenic carboxydotrophic bacterium isolated from marine sediment.</title>
        <authorList>
            <person name="Omae K."/>
            <person name="Yoneda Y."/>
            <person name="Fukuyama Y."/>
            <person name="Yoshida T."/>
            <person name="Sako Y."/>
        </authorList>
    </citation>
    <scope>NUCLEOTIDE SEQUENCE [LARGE SCALE GENOMIC DNA]</scope>
    <source>
        <strain evidence="2">KKC1</strain>
    </source>
</reference>
<sequence>MSAGLFEKSGFDAGVAPAFIRRPIGALPAGSVFLFFRRGLIQLRQSTRERG</sequence>
<proteinExistence type="predicted"/>
<protein>
    <submittedName>
        <fullName evidence="1">Uncharacterized protein</fullName>
    </submittedName>
</protein>
<name>A0A1Z5HVC7_9FIRM</name>
<keyword evidence="2" id="KW-1185">Reference proteome</keyword>
<evidence type="ECO:0000313" key="2">
    <source>
        <dbReference type="Proteomes" id="UP000197032"/>
    </source>
</evidence>
<accession>A0A1Z5HVC7</accession>
<organism evidence="1 2">
    <name type="scientific">Calderihabitans maritimus</name>
    <dbReference type="NCBI Taxonomy" id="1246530"/>
    <lineage>
        <taxon>Bacteria</taxon>
        <taxon>Bacillati</taxon>
        <taxon>Bacillota</taxon>
        <taxon>Clostridia</taxon>
        <taxon>Neomoorellales</taxon>
        <taxon>Calderihabitantaceae</taxon>
        <taxon>Calderihabitans</taxon>
    </lineage>
</organism>
<dbReference type="AlphaFoldDB" id="A0A1Z5HVC7"/>
<comment type="caution">
    <text evidence="1">The sequence shown here is derived from an EMBL/GenBank/DDBJ whole genome shotgun (WGS) entry which is preliminary data.</text>
</comment>
<gene>
    <name evidence="1" type="ORF">KKC1_26250</name>
</gene>
<dbReference type="Proteomes" id="UP000197032">
    <property type="component" value="Unassembled WGS sequence"/>
</dbReference>
<dbReference type="EMBL" id="BDGJ01000145">
    <property type="protein sequence ID" value="GAW93493.1"/>
    <property type="molecule type" value="Genomic_DNA"/>
</dbReference>
<evidence type="ECO:0000313" key="1">
    <source>
        <dbReference type="EMBL" id="GAW93493.1"/>
    </source>
</evidence>